<sequence length="78" mass="9279">MILSSEWALSIKKKKMICIECDGEILFHDKINYVDVKCQKCSAEYTITSDGLWHVNNEKDRSGHKLYIRIKHLHRLRF</sequence>
<protein>
    <submittedName>
        <fullName evidence="1">Uncharacterized protein</fullName>
    </submittedName>
</protein>
<dbReference type="EMBL" id="LAZR01016568">
    <property type="protein sequence ID" value="KKM03945.1"/>
    <property type="molecule type" value="Genomic_DNA"/>
</dbReference>
<dbReference type="AlphaFoldDB" id="A0A0F9GYT0"/>
<gene>
    <name evidence="1" type="ORF">LCGC14_1769340</name>
</gene>
<name>A0A0F9GYT0_9ZZZZ</name>
<comment type="caution">
    <text evidence="1">The sequence shown here is derived from an EMBL/GenBank/DDBJ whole genome shotgun (WGS) entry which is preliminary data.</text>
</comment>
<evidence type="ECO:0000313" key="1">
    <source>
        <dbReference type="EMBL" id="KKM03945.1"/>
    </source>
</evidence>
<reference evidence="1" key="1">
    <citation type="journal article" date="2015" name="Nature">
        <title>Complex archaea that bridge the gap between prokaryotes and eukaryotes.</title>
        <authorList>
            <person name="Spang A."/>
            <person name="Saw J.H."/>
            <person name="Jorgensen S.L."/>
            <person name="Zaremba-Niedzwiedzka K."/>
            <person name="Martijn J."/>
            <person name="Lind A.E."/>
            <person name="van Eijk R."/>
            <person name="Schleper C."/>
            <person name="Guy L."/>
            <person name="Ettema T.J."/>
        </authorList>
    </citation>
    <scope>NUCLEOTIDE SEQUENCE</scope>
</reference>
<accession>A0A0F9GYT0</accession>
<proteinExistence type="predicted"/>
<organism evidence="1">
    <name type="scientific">marine sediment metagenome</name>
    <dbReference type="NCBI Taxonomy" id="412755"/>
    <lineage>
        <taxon>unclassified sequences</taxon>
        <taxon>metagenomes</taxon>
        <taxon>ecological metagenomes</taxon>
    </lineage>
</organism>